<accession>A0A9W7WNM0</accession>
<gene>
    <name evidence="1" type="ORF">IRJ41_010288</name>
</gene>
<comment type="caution">
    <text evidence="1">The sequence shown here is derived from an EMBL/GenBank/DDBJ whole genome shotgun (WGS) entry which is preliminary data.</text>
</comment>
<organism evidence="1 2">
    <name type="scientific">Triplophysa rosa</name>
    <name type="common">Cave loach</name>
    <dbReference type="NCBI Taxonomy" id="992332"/>
    <lineage>
        <taxon>Eukaryota</taxon>
        <taxon>Metazoa</taxon>
        <taxon>Chordata</taxon>
        <taxon>Craniata</taxon>
        <taxon>Vertebrata</taxon>
        <taxon>Euteleostomi</taxon>
        <taxon>Actinopterygii</taxon>
        <taxon>Neopterygii</taxon>
        <taxon>Teleostei</taxon>
        <taxon>Ostariophysi</taxon>
        <taxon>Cypriniformes</taxon>
        <taxon>Nemacheilidae</taxon>
        <taxon>Triplophysa</taxon>
    </lineage>
</organism>
<dbReference type="SUPFAM" id="SSF116907">
    <property type="entry name" value="Hook domain"/>
    <property type="match status" value="1"/>
</dbReference>
<dbReference type="InterPro" id="IPR036872">
    <property type="entry name" value="CH_dom_sf"/>
</dbReference>
<dbReference type="EMBL" id="JAFHDT010000009">
    <property type="protein sequence ID" value="KAI7805523.1"/>
    <property type="molecule type" value="Genomic_DNA"/>
</dbReference>
<keyword evidence="2" id="KW-1185">Reference proteome</keyword>
<reference evidence="1" key="1">
    <citation type="submission" date="2021-02" db="EMBL/GenBank/DDBJ databases">
        <title>Comparative genomics reveals that relaxation of natural selection precedes convergent phenotypic evolution of cavefish.</title>
        <authorList>
            <person name="Peng Z."/>
        </authorList>
    </citation>
    <scope>NUCLEOTIDE SEQUENCE</scope>
    <source>
        <tissue evidence="1">Muscle</tissue>
    </source>
</reference>
<name>A0A9W7WNM0_TRIRA</name>
<sequence>MENEVFTPLMEEFLLCPLVFWVKTVSQLLSDGSHLSEFMTLVDGVYLNVIMAQIGDLNLNAHQLMGTCVTVGTKIECSACCIR</sequence>
<evidence type="ECO:0000313" key="2">
    <source>
        <dbReference type="Proteomes" id="UP001059041"/>
    </source>
</evidence>
<protein>
    <submittedName>
        <fullName evidence="1">Girdin</fullName>
    </submittedName>
</protein>
<dbReference type="Proteomes" id="UP001059041">
    <property type="component" value="Linkage Group LG9"/>
</dbReference>
<evidence type="ECO:0000313" key="1">
    <source>
        <dbReference type="EMBL" id="KAI7805523.1"/>
    </source>
</evidence>
<proteinExistence type="predicted"/>
<dbReference type="AlphaFoldDB" id="A0A9W7WNM0"/>
<dbReference type="Gene3D" id="1.10.418.10">
    <property type="entry name" value="Calponin-like domain"/>
    <property type="match status" value="1"/>
</dbReference>